<dbReference type="Proteomes" id="UP000565441">
    <property type="component" value="Unassembled WGS sequence"/>
</dbReference>
<protein>
    <recommendedName>
        <fullName evidence="2">Retrotransposon gag domain-containing protein</fullName>
    </recommendedName>
</protein>
<feature type="compositionally biased region" description="Low complexity" evidence="1">
    <location>
        <begin position="444"/>
        <end position="455"/>
    </location>
</feature>
<evidence type="ECO:0000256" key="1">
    <source>
        <dbReference type="SAM" id="MobiDB-lite"/>
    </source>
</evidence>
<dbReference type="InterPro" id="IPR005162">
    <property type="entry name" value="Retrotrans_gag_dom"/>
</dbReference>
<gene>
    <name evidence="3" type="ORF">D9615_005374</name>
</gene>
<feature type="compositionally biased region" description="Pro residues" evidence="1">
    <location>
        <begin position="456"/>
        <end position="467"/>
    </location>
</feature>
<dbReference type="SUPFAM" id="SSF57903">
    <property type="entry name" value="FYVE/PHD zinc finger"/>
    <property type="match status" value="1"/>
</dbReference>
<evidence type="ECO:0000259" key="2">
    <source>
        <dbReference type="Pfam" id="PF03732"/>
    </source>
</evidence>
<feature type="region of interest" description="Disordered" evidence="1">
    <location>
        <begin position="444"/>
        <end position="482"/>
    </location>
</feature>
<dbReference type="Gene3D" id="3.30.40.10">
    <property type="entry name" value="Zinc/RING finger domain, C3HC4 (zinc finger)"/>
    <property type="match status" value="1"/>
</dbReference>
<feature type="domain" description="Retrotransposon gag" evidence="2">
    <location>
        <begin position="539"/>
        <end position="612"/>
    </location>
</feature>
<keyword evidence="4" id="KW-1185">Reference proteome</keyword>
<reference evidence="3 4" key="1">
    <citation type="journal article" date="2020" name="ISME J.">
        <title>Uncovering the hidden diversity of litter-decomposition mechanisms in mushroom-forming fungi.</title>
        <authorList>
            <person name="Floudas D."/>
            <person name="Bentzer J."/>
            <person name="Ahren D."/>
            <person name="Johansson T."/>
            <person name="Persson P."/>
            <person name="Tunlid A."/>
        </authorList>
    </citation>
    <scope>NUCLEOTIDE SEQUENCE [LARGE SCALE GENOMIC DNA]</scope>
    <source>
        <strain evidence="3 4">CBS 661.87</strain>
    </source>
</reference>
<feature type="compositionally biased region" description="Basic residues" evidence="1">
    <location>
        <begin position="1"/>
        <end position="10"/>
    </location>
</feature>
<dbReference type="InterPro" id="IPR011011">
    <property type="entry name" value="Znf_FYVE_PHD"/>
</dbReference>
<feature type="region of interest" description="Disordered" evidence="1">
    <location>
        <begin position="1"/>
        <end position="55"/>
    </location>
</feature>
<feature type="compositionally biased region" description="Basic and acidic residues" evidence="1">
    <location>
        <begin position="24"/>
        <end position="37"/>
    </location>
</feature>
<dbReference type="OrthoDB" id="3067692at2759"/>
<accession>A0A8H5M5N1</accession>
<comment type="caution">
    <text evidence="3">The sequence shown here is derived from an EMBL/GenBank/DDBJ whole genome shotgun (WGS) entry which is preliminary data.</text>
</comment>
<sequence>MPLVAPKKRKAAIEAPQPGNRHSGRIESFKKKAKTTDEAANPPPDKNSAATEPIKVDGEKESNQFCAGCRNGGTLVECRECPKVVCNRCVTFPEVMDPDETFICPPCHFQPGGKKSEPVIKPYYGFSKATKPTLLLGGPTTQEAFALCSTPTVVVISLRLASVDPDGDSARTVFHNIAPYLPKRVKFIDLPWDLGSDKTSKEYLKNVDVLVNHLKNGDLKDYRTFAVYLTDHSDPSRGDLHFTVMKNLFPASLTDILREGSRNTLTMLVCGAIISVKEAYVDIKAFADQGLFSWVMAFGQAHMQPCLTNPLLQSASVSWFIHERPWHAVLDDFQAVGAHTDVYMLQQGEKTVRRPISLRAKTRVCYTQPVQRAPAPIVAQSRLEMSDFGEFDTPASPAALTPEERLVSLETAMSALSQSNTTNSATMDRIAALLDTIVLGNPSAASPAASTTPATPAQPLPTSPPLPRSGSHIRPSPPPVYDGARSGGRAFWNACQLYFSLSVGQFADNHARISWVLSYMQHGRAADFVGRVFQYGSVKRAFPTWKDFTSNFEKEFFLFDEVADAALTLESTAYFQNGRTIDEYIDSFKALWIKADYPDGRHLVLKFRRGMDPKLSRRLGSITTGRPDDSKIEDWLAIARSQDFIMRTEEDFHHRSAPTVPTASRPTAPIPMPVVAPML</sequence>
<dbReference type="InterPro" id="IPR013083">
    <property type="entry name" value="Znf_RING/FYVE/PHD"/>
</dbReference>
<dbReference type="Pfam" id="PF03732">
    <property type="entry name" value="Retrotrans_gag"/>
    <property type="match status" value="1"/>
</dbReference>
<name>A0A8H5M5N1_9AGAR</name>
<evidence type="ECO:0000313" key="4">
    <source>
        <dbReference type="Proteomes" id="UP000565441"/>
    </source>
</evidence>
<dbReference type="EMBL" id="JAACJP010000010">
    <property type="protein sequence ID" value="KAF5381788.1"/>
    <property type="molecule type" value="Genomic_DNA"/>
</dbReference>
<proteinExistence type="predicted"/>
<evidence type="ECO:0000313" key="3">
    <source>
        <dbReference type="EMBL" id="KAF5381788.1"/>
    </source>
</evidence>
<dbReference type="AlphaFoldDB" id="A0A8H5M5N1"/>
<organism evidence="3 4">
    <name type="scientific">Tricholomella constricta</name>
    <dbReference type="NCBI Taxonomy" id="117010"/>
    <lineage>
        <taxon>Eukaryota</taxon>
        <taxon>Fungi</taxon>
        <taxon>Dikarya</taxon>
        <taxon>Basidiomycota</taxon>
        <taxon>Agaricomycotina</taxon>
        <taxon>Agaricomycetes</taxon>
        <taxon>Agaricomycetidae</taxon>
        <taxon>Agaricales</taxon>
        <taxon>Tricholomatineae</taxon>
        <taxon>Lyophyllaceae</taxon>
        <taxon>Tricholomella</taxon>
    </lineage>
</organism>